<dbReference type="PANTHER" id="PTHR45953">
    <property type="entry name" value="IDURONATE 2-SULFATASE"/>
    <property type="match status" value="1"/>
</dbReference>
<feature type="domain" description="Sulfatase N-terminal" evidence="8">
    <location>
        <begin position="38"/>
        <end position="379"/>
    </location>
</feature>
<dbReference type="PROSITE" id="PS51257">
    <property type="entry name" value="PROKAR_LIPOPROTEIN"/>
    <property type="match status" value="1"/>
</dbReference>
<feature type="chain" id="PRO_5022182992" evidence="7">
    <location>
        <begin position="31"/>
        <end position="501"/>
    </location>
</feature>
<accession>A0A517Z5S4</accession>
<organism evidence="9 10">
    <name type="scientific">Maioricimonas rarisocia</name>
    <dbReference type="NCBI Taxonomy" id="2528026"/>
    <lineage>
        <taxon>Bacteria</taxon>
        <taxon>Pseudomonadati</taxon>
        <taxon>Planctomycetota</taxon>
        <taxon>Planctomycetia</taxon>
        <taxon>Planctomycetales</taxon>
        <taxon>Planctomycetaceae</taxon>
        <taxon>Maioricimonas</taxon>
    </lineage>
</organism>
<keyword evidence="5 9" id="KW-0378">Hydrolase</keyword>
<dbReference type="AlphaFoldDB" id="A0A517Z5S4"/>
<evidence type="ECO:0000256" key="2">
    <source>
        <dbReference type="ARBA" id="ARBA00008779"/>
    </source>
</evidence>
<dbReference type="GO" id="GO:0047753">
    <property type="term" value="F:choline-sulfatase activity"/>
    <property type="evidence" value="ECO:0007669"/>
    <property type="project" value="UniProtKB-EC"/>
</dbReference>
<evidence type="ECO:0000256" key="5">
    <source>
        <dbReference type="ARBA" id="ARBA00022801"/>
    </source>
</evidence>
<dbReference type="SUPFAM" id="SSF53649">
    <property type="entry name" value="Alkaline phosphatase-like"/>
    <property type="match status" value="1"/>
</dbReference>
<comment type="cofactor">
    <cofactor evidence="1">
        <name>Ca(2+)</name>
        <dbReference type="ChEBI" id="CHEBI:29108"/>
    </cofactor>
</comment>
<evidence type="ECO:0000256" key="4">
    <source>
        <dbReference type="ARBA" id="ARBA00022729"/>
    </source>
</evidence>
<dbReference type="Proteomes" id="UP000320496">
    <property type="component" value="Chromosome"/>
</dbReference>
<gene>
    <name evidence="9" type="primary">betC_8</name>
    <name evidence="9" type="ORF">Mal4_21570</name>
</gene>
<sequence precursor="true">MAMNLRLSRAMSVVVTLLMIACCTVSPSRADDAAADRPNVLIIAIDDLNDWVGCLDGHPQAQTPHMDRLAARGTLFTNAHCQSPLCNPSRTSLLTGRRPSTTGVYGLAPWFRTVDDLEDIVTLPQHFRQNGYTTLTTGKIYHGGYPPRPQRQDEFDVWGPRAGVGVRPKQKLVTTPAGNHPLVDWGTFPHRDEDKGDWKVASWAVEQLETPPEEPFLMAVGFFLPHVPCYATQEWFDLYPNESLQLPPILRDDRADTPEFSWYLHWMLPEPRLSWLEETNQLKPLVRAYLASISFVDSQVGRVLDALEASGKADNTIVVLWSDHGFHLGEKEISGKNSLWEESTRVPLIFAGPGVSEGAVCARPAELLDIYPTLVEMTGGSQRDGLEGHSLVPQLKDAQAERKWPAITTHNVGNHGIRSEHWRYIRYADGSEELYDLRSDPNEWKNLAGNPKYADVIREHAAFLPSVNRQPVPGSAHRVLVKEDGQWVWEGKPIDPAEKWE</sequence>
<dbReference type="InterPro" id="IPR000917">
    <property type="entry name" value="Sulfatase_N"/>
</dbReference>
<name>A0A517Z5S4_9PLAN</name>
<evidence type="ECO:0000256" key="6">
    <source>
        <dbReference type="ARBA" id="ARBA00022837"/>
    </source>
</evidence>
<dbReference type="GO" id="GO:0005737">
    <property type="term" value="C:cytoplasm"/>
    <property type="evidence" value="ECO:0007669"/>
    <property type="project" value="TreeGrafter"/>
</dbReference>
<reference evidence="9 10" key="1">
    <citation type="submission" date="2019-02" db="EMBL/GenBank/DDBJ databases">
        <title>Deep-cultivation of Planctomycetes and their phenomic and genomic characterization uncovers novel biology.</title>
        <authorList>
            <person name="Wiegand S."/>
            <person name="Jogler M."/>
            <person name="Boedeker C."/>
            <person name="Pinto D."/>
            <person name="Vollmers J."/>
            <person name="Rivas-Marin E."/>
            <person name="Kohn T."/>
            <person name="Peeters S.H."/>
            <person name="Heuer A."/>
            <person name="Rast P."/>
            <person name="Oberbeckmann S."/>
            <person name="Bunk B."/>
            <person name="Jeske O."/>
            <person name="Meyerdierks A."/>
            <person name="Storesund J.E."/>
            <person name="Kallscheuer N."/>
            <person name="Luecker S."/>
            <person name="Lage O.M."/>
            <person name="Pohl T."/>
            <person name="Merkel B.J."/>
            <person name="Hornburger P."/>
            <person name="Mueller R.-W."/>
            <person name="Bruemmer F."/>
            <person name="Labrenz M."/>
            <person name="Spormann A.M."/>
            <person name="Op den Camp H."/>
            <person name="Overmann J."/>
            <person name="Amann R."/>
            <person name="Jetten M.S.M."/>
            <person name="Mascher T."/>
            <person name="Medema M.H."/>
            <person name="Devos D.P."/>
            <person name="Kaster A.-K."/>
            <person name="Ovreas L."/>
            <person name="Rohde M."/>
            <person name="Galperin M.Y."/>
            <person name="Jogler C."/>
        </authorList>
    </citation>
    <scope>NUCLEOTIDE SEQUENCE [LARGE SCALE GENOMIC DNA]</scope>
    <source>
        <strain evidence="9 10">Mal4</strain>
    </source>
</reference>
<comment type="similarity">
    <text evidence="2">Belongs to the sulfatase family.</text>
</comment>
<evidence type="ECO:0000313" key="9">
    <source>
        <dbReference type="EMBL" id="QDU37840.1"/>
    </source>
</evidence>
<evidence type="ECO:0000256" key="3">
    <source>
        <dbReference type="ARBA" id="ARBA00022723"/>
    </source>
</evidence>
<dbReference type="Pfam" id="PF00884">
    <property type="entry name" value="Sulfatase"/>
    <property type="match status" value="1"/>
</dbReference>
<dbReference type="CDD" id="cd16030">
    <property type="entry name" value="iduronate-2-sulfatase"/>
    <property type="match status" value="1"/>
</dbReference>
<dbReference type="KEGG" id="mri:Mal4_21570"/>
<dbReference type="GO" id="GO:0046872">
    <property type="term" value="F:metal ion binding"/>
    <property type="evidence" value="ECO:0007669"/>
    <property type="project" value="UniProtKB-KW"/>
</dbReference>
<dbReference type="Gene3D" id="3.40.720.10">
    <property type="entry name" value="Alkaline Phosphatase, subunit A"/>
    <property type="match status" value="1"/>
</dbReference>
<keyword evidence="6" id="KW-0106">Calcium</keyword>
<keyword evidence="10" id="KW-1185">Reference proteome</keyword>
<dbReference type="EC" id="3.1.6.6" evidence="9"/>
<evidence type="ECO:0000259" key="8">
    <source>
        <dbReference type="Pfam" id="PF00884"/>
    </source>
</evidence>
<dbReference type="PANTHER" id="PTHR45953:SF1">
    <property type="entry name" value="IDURONATE 2-SULFATASE"/>
    <property type="match status" value="1"/>
</dbReference>
<protein>
    <submittedName>
        <fullName evidence="9">Choline-sulfatase</fullName>
        <ecNumber evidence="9">3.1.6.6</ecNumber>
    </submittedName>
</protein>
<proteinExistence type="inferred from homology"/>
<dbReference type="GO" id="GO:0004423">
    <property type="term" value="F:iduronate-2-sulfatase activity"/>
    <property type="evidence" value="ECO:0007669"/>
    <property type="project" value="InterPro"/>
</dbReference>
<evidence type="ECO:0000256" key="1">
    <source>
        <dbReference type="ARBA" id="ARBA00001913"/>
    </source>
</evidence>
<dbReference type="InterPro" id="IPR035874">
    <property type="entry name" value="IDS"/>
</dbReference>
<keyword evidence="4 7" id="KW-0732">Signal</keyword>
<dbReference type="InterPro" id="IPR017850">
    <property type="entry name" value="Alkaline_phosphatase_core_sf"/>
</dbReference>
<keyword evidence="3" id="KW-0479">Metal-binding</keyword>
<dbReference type="EMBL" id="CP036275">
    <property type="protein sequence ID" value="QDU37840.1"/>
    <property type="molecule type" value="Genomic_DNA"/>
</dbReference>
<feature type="signal peptide" evidence="7">
    <location>
        <begin position="1"/>
        <end position="30"/>
    </location>
</feature>
<evidence type="ECO:0000313" key="10">
    <source>
        <dbReference type="Proteomes" id="UP000320496"/>
    </source>
</evidence>
<evidence type="ECO:0000256" key="7">
    <source>
        <dbReference type="SAM" id="SignalP"/>
    </source>
</evidence>